<keyword evidence="2" id="KW-1185">Reference proteome</keyword>
<proteinExistence type="predicted"/>
<name>A0ABX1PPB9_9RHOO</name>
<evidence type="ECO:0000313" key="2">
    <source>
        <dbReference type="Proteomes" id="UP000615989"/>
    </source>
</evidence>
<dbReference type="EMBL" id="WTVG01000071">
    <property type="protein sequence ID" value="NMG26444.1"/>
    <property type="molecule type" value="Genomic_DNA"/>
</dbReference>
<gene>
    <name evidence="1" type="ORF">GO606_17360</name>
</gene>
<organism evidence="1 2">
    <name type="scientific">Aromatoleum anaerobium</name>
    <dbReference type="NCBI Taxonomy" id="182180"/>
    <lineage>
        <taxon>Bacteria</taxon>
        <taxon>Pseudomonadati</taxon>
        <taxon>Pseudomonadota</taxon>
        <taxon>Betaproteobacteria</taxon>
        <taxon>Rhodocyclales</taxon>
        <taxon>Rhodocyclaceae</taxon>
        <taxon>Aromatoleum</taxon>
    </lineage>
</organism>
<dbReference type="RefSeq" id="WP_169119766.1">
    <property type="nucleotide sequence ID" value="NZ_WTVG02000040.1"/>
</dbReference>
<evidence type="ECO:0000313" key="1">
    <source>
        <dbReference type="EMBL" id="NMG26444.1"/>
    </source>
</evidence>
<protein>
    <submittedName>
        <fullName evidence="1">Uncharacterized protein</fullName>
    </submittedName>
</protein>
<comment type="caution">
    <text evidence="1">The sequence shown here is derived from an EMBL/GenBank/DDBJ whole genome shotgun (WGS) entry which is preliminary data.</text>
</comment>
<accession>A0ABX1PPB9</accession>
<reference evidence="1" key="1">
    <citation type="submission" date="2019-12" db="EMBL/GenBank/DDBJ databases">
        <title>Comparative genomics gives insights into the taxonomy of the Azoarcus-Aromatoleum group and reveals separate origins of nif in the plant-associated Azoarcus and non-plant-associated Aromatoleum sub-groups.</title>
        <authorList>
            <person name="Lafos M."/>
            <person name="Maluk M."/>
            <person name="Batista M."/>
            <person name="Junghare M."/>
            <person name="Carmona M."/>
            <person name="Faoro H."/>
            <person name="Cruz L.M."/>
            <person name="Battistoni F."/>
            <person name="De Souza E."/>
            <person name="Pedrosa F."/>
            <person name="Chen W.-M."/>
            <person name="Poole P.S."/>
            <person name="Dixon R.A."/>
            <person name="James E.K."/>
        </authorList>
    </citation>
    <scope>NUCLEOTIDE SEQUENCE</scope>
    <source>
        <strain evidence="1">LuFRes1</strain>
    </source>
</reference>
<sequence length="69" mass="7766">MSTKICACCGQTFQPDPRVKNHTFCSAPDCQKERCKKWRQMIVSDNANIPIDIGLVGFLPLARFAYACQ</sequence>
<dbReference type="Proteomes" id="UP000615989">
    <property type="component" value="Unassembled WGS sequence"/>
</dbReference>